<feature type="chain" id="PRO_5047265873" evidence="1">
    <location>
        <begin position="22"/>
        <end position="248"/>
    </location>
</feature>
<feature type="domain" description="SMP-30/Gluconolactonase/LRE-like region" evidence="2">
    <location>
        <begin position="36"/>
        <end position="178"/>
    </location>
</feature>
<accession>A0ABW3MDM5</accession>
<keyword evidence="4" id="KW-1185">Reference proteome</keyword>
<name>A0ABW3MDM5_9PSEU</name>
<evidence type="ECO:0000313" key="4">
    <source>
        <dbReference type="Proteomes" id="UP001597045"/>
    </source>
</evidence>
<sequence>MKRLFLAVLVGLLTFTGTASAGQLPHVITAHGTQAPEGVTWDPTRQAFLVGSFGQGDITVVRRDGRTSPFAHDPRVTQTFGIHVDAVRNRVLAVTTDGVAIYDLRTGRTLHVVKAGVRPNDLAIDWAGNAYVTDPGSDTIFRVAPDGTVTRQVSDPRLADPTFGLNGIVWHPAGYLLAVRYLDGKLLRISLRDNSIHEVTLSTPVIGGDGLALRPDGKLVVVTNTIGSTGQDAVTVLQPHGMWTSATV</sequence>
<proteinExistence type="predicted"/>
<dbReference type="InterPro" id="IPR011042">
    <property type="entry name" value="6-blade_b-propeller_TolB-like"/>
</dbReference>
<dbReference type="EMBL" id="JBHTIS010001732">
    <property type="protein sequence ID" value="MFD1048677.1"/>
    <property type="molecule type" value="Genomic_DNA"/>
</dbReference>
<evidence type="ECO:0000313" key="3">
    <source>
        <dbReference type="EMBL" id="MFD1048677.1"/>
    </source>
</evidence>
<evidence type="ECO:0000259" key="2">
    <source>
        <dbReference type="Pfam" id="PF08450"/>
    </source>
</evidence>
<organism evidence="3 4">
    <name type="scientific">Kibdelosporangium lantanae</name>
    <dbReference type="NCBI Taxonomy" id="1497396"/>
    <lineage>
        <taxon>Bacteria</taxon>
        <taxon>Bacillati</taxon>
        <taxon>Actinomycetota</taxon>
        <taxon>Actinomycetes</taxon>
        <taxon>Pseudonocardiales</taxon>
        <taxon>Pseudonocardiaceae</taxon>
        <taxon>Kibdelosporangium</taxon>
    </lineage>
</organism>
<feature type="signal peptide" evidence="1">
    <location>
        <begin position="1"/>
        <end position="21"/>
    </location>
</feature>
<dbReference type="Proteomes" id="UP001597045">
    <property type="component" value="Unassembled WGS sequence"/>
</dbReference>
<dbReference type="SUPFAM" id="SSF101898">
    <property type="entry name" value="NHL repeat"/>
    <property type="match status" value="1"/>
</dbReference>
<dbReference type="Gene3D" id="2.120.10.30">
    <property type="entry name" value="TolB, C-terminal domain"/>
    <property type="match status" value="1"/>
</dbReference>
<protein>
    <submittedName>
        <fullName evidence="3">SMP-30/gluconolactonase/LRE family protein</fullName>
    </submittedName>
</protein>
<dbReference type="PANTHER" id="PTHR31460:SF3">
    <property type="entry name" value="MESOCENTIN"/>
    <property type="match status" value="1"/>
</dbReference>
<feature type="non-terminal residue" evidence="3">
    <location>
        <position position="248"/>
    </location>
</feature>
<comment type="caution">
    <text evidence="3">The sequence shown here is derived from an EMBL/GenBank/DDBJ whole genome shotgun (WGS) entry which is preliminary data.</text>
</comment>
<dbReference type="PANTHER" id="PTHR31460">
    <property type="match status" value="1"/>
</dbReference>
<reference evidence="4" key="1">
    <citation type="journal article" date="2019" name="Int. J. Syst. Evol. Microbiol.">
        <title>The Global Catalogue of Microorganisms (GCM) 10K type strain sequencing project: providing services to taxonomists for standard genome sequencing and annotation.</title>
        <authorList>
            <consortium name="The Broad Institute Genomics Platform"/>
            <consortium name="The Broad Institute Genome Sequencing Center for Infectious Disease"/>
            <person name="Wu L."/>
            <person name="Ma J."/>
        </authorList>
    </citation>
    <scope>NUCLEOTIDE SEQUENCE [LARGE SCALE GENOMIC DNA]</scope>
    <source>
        <strain evidence="4">JCM 31486</strain>
    </source>
</reference>
<dbReference type="InterPro" id="IPR013658">
    <property type="entry name" value="SGL"/>
</dbReference>
<gene>
    <name evidence="3" type="ORF">ACFQ1S_25675</name>
</gene>
<dbReference type="Pfam" id="PF08450">
    <property type="entry name" value="SGL"/>
    <property type="match status" value="1"/>
</dbReference>
<dbReference type="InterPro" id="IPR053224">
    <property type="entry name" value="Sensory_adhesion_molecule"/>
</dbReference>
<evidence type="ECO:0000256" key="1">
    <source>
        <dbReference type="SAM" id="SignalP"/>
    </source>
</evidence>
<keyword evidence="1" id="KW-0732">Signal</keyword>